<accession>A0A0F9C4J7</accession>
<dbReference type="AlphaFoldDB" id="A0A0F9C4J7"/>
<organism evidence="1">
    <name type="scientific">marine sediment metagenome</name>
    <dbReference type="NCBI Taxonomy" id="412755"/>
    <lineage>
        <taxon>unclassified sequences</taxon>
        <taxon>metagenomes</taxon>
        <taxon>ecological metagenomes</taxon>
    </lineage>
</organism>
<proteinExistence type="predicted"/>
<dbReference type="EMBL" id="LAZR01046081">
    <property type="protein sequence ID" value="KKK97369.1"/>
    <property type="molecule type" value="Genomic_DNA"/>
</dbReference>
<comment type="caution">
    <text evidence="1">The sequence shown here is derived from an EMBL/GenBank/DDBJ whole genome shotgun (WGS) entry which is preliminary data.</text>
</comment>
<gene>
    <name evidence="1" type="ORF">LCGC14_2653450</name>
</gene>
<evidence type="ECO:0000313" key="1">
    <source>
        <dbReference type="EMBL" id="KKK97369.1"/>
    </source>
</evidence>
<sequence>PVFVYVEPVVVTSHPTTGVRWYTRDHLEESVTGYNLWEAKLADG</sequence>
<feature type="non-terminal residue" evidence="1">
    <location>
        <position position="1"/>
    </location>
</feature>
<name>A0A0F9C4J7_9ZZZZ</name>
<protein>
    <submittedName>
        <fullName evidence="1">Uncharacterized protein</fullName>
    </submittedName>
</protein>
<reference evidence="1" key="1">
    <citation type="journal article" date="2015" name="Nature">
        <title>Complex archaea that bridge the gap between prokaryotes and eukaryotes.</title>
        <authorList>
            <person name="Spang A."/>
            <person name="Saw J.H."/>
            <person name="Jorgensen S.L."/>
            <person name="Zaremba-Niedzwiedzka K."/>
            <person name="Martijn J."/>
            <person name="Lind A.E."/>
            <person name="van Eijk R."/>
            <person name="Schleper C."/>
            <person name="Guy L."/>
            <person name="Ettema T.J."/>
        </authorList>
    </citation>
    <scope>NUCLEOTIDE SEQUENCE</scope>
</reference>